<evidence type="ECO:0000313" key="4">
    <source>
        <dbReference type="EMBL" id="KAA9338849.1"/>
    </source>
</evidence>
<reference evidence="4 5" key="1">
    <citation type="submission" date="2019-09" db="EMBL/GenBank/DDBJ databases">
        <title>Genome sequence of Adhaeribacter sp. M2.</title>
        <authorList>
            <person name="Srinivasan S."/>
        </authorList>
    </citation>
    <scope>NUCLEOTIDE SEQUENCE [LARGE SCALE GENOMIC DNA]</scope>
    <source>
        <strain evidence="4 5">M2</strain>
    </source>
</reference>
<accession>A0A5N1J188</accession>
<dbReference type="RefSeq" id="WP_150903483.1">
    <property type="nucleotide sequence ID" value="NZ_VTWT01000004.1"/>
</dbReference>
<dbReference type="EMBL" id="VTWT01000004">
    <property type="protein sequence ID" value="KAA9338849.1"/>
    <property type="molecule type" value="Genomic_DNA"/>
</dbReference>
<dbReference type="PANTHER" id="PTHR39206">
    <property type="entry name" value="SLL8004 PROTEIN"/>
    <property type="match status" value="1"/>
</dbReference>
<evidence type="ECO:0000256" key="2">
    <source>
        <dbReference type="ARBA" id="ARBA00022840"/>
    </source>
</evidence>
<feature type="domain" description="Zeta toxin" evidence="3">
    <location>
        <begin position="117"/>
        <end position="197"/>
    </location>
</feature>
<dbReference type="InterPro" id="IPR027417">
    <property type="entry name" value="P-loop_NTPase"/>
</dbReference>
<evidence type="ECO:0000313" key="5">
    <source>
        <dbReference type="Proteomes" id="UP000326570"/>
    </source>
</evidence>
<dbReference type="GO" id="GO:0005524">
    <property type="term" value="F:ATP binding"/>
    <property type="evidence" value="ECO:0007669"/>
    <property type="project" value="UniProtKB-KW"/>
</dbReference>
<evidence type="ECO:0000259" key="3">
    <source>
        <dbReference type="Pfam" id="PF06414"/>
    </source>
</evidence>
<dbReference type="Gene3D" id="3.40.50.300">
    <property type="entry name" value="P-loop containing nucleotide triphosphate hydrolases"/>
    <property type="match status" value="1"/>
</dbReference>
<dbReference type="SUPFAM" id="SSF52540">
    <property type="entry name" value="P-loop containing nucleoside triphosphate hydrolases"/>
    <property type="match status" value="1"/>
</dbReference>
<protein>
    <submittedName>
        <fullName evidence="4">Zeta toxin</fullName>
    </submittedName>
</protein>
<dbReference type="AlphaFoldDB" id="A0A5N1J188"/>
<dbReference type="InterPro" id="IPR010488">
    <property type="entry name" value="Zeta_toxin_domain"/>
</dbReference>
<evidence type="ECO:0000256" key="1">
    <source>
        <dbReference type="ARBA" id="ARBA00022741"/>
    </source>
</evidence>
<organism evidence="4 5">
    <name type="scientific">Adhaeribacter soli</name>
    <dbReference type="NCBI Taxonomy" id="2607655"/>
    <lineage>
        <taxon>Bacteria</taxon>
        <taxon>Pseudomonadati</taxon>
        <taxon>Bacteroidota</taxon>
        <taxon>Cytophagia</taxon>
        <taxon>Cytophagales</taxon>
        <taxon>Hymenobacteraceae</taxon>
        <taxon>Adhaeribacter</taxon>
    </lineage>
</organism>
<name>A0A5N1J188_9BACT</name>
<dbReference type="Pfam" id="PF06414">
    <property type="entry name" value="Zeta_toxin"/>
    <property type="match status" value="1"/>
</dbReference>
<proteinExistence type="predicted"/>
<keyword evidence="5" id="KW-1185">Reference proteome</keyword>
<dbReference type="PANTHER" id="PTHR39206:SF1">
    <property type="entry name" value="SLL8004 PROTEIN"/>
    <property type="match status" value="1"/>
</dbReference>
<dbReference type="Proteomes" id="UP000326570">
    <property type="component" value="Unassembled WGS sequence"/>
</dbReference>
<keyword evidence="2" id="KW-0067">ATP-binding</keyword>
<gene>
    <name evidence="4" type="ORF">F0P94_08630</name>
</gene>
<comment type="caution">
    <text evidence="4">The sequence shown here is derived from an EMBL/GenBank/DDBJ whole genome shotgun (WGS) entry which is preliminary data.</text>
</comment>
<sequence>MPSTNSNLRLRVFAGPNGSGKSTIINAVKAYKVSQIPVDFGIYVNADDIAKAVRENKFTFNSYKIQVSVEELTETVLASGLLSGSFKQADFLNSFQLSNNKVTLLDAASDERLAQILADFLRKKLLKERKKFSFETVFSHPSKLEIMREAAAAGYKVYLYFVSTESPEINRFRVSVRTKQGGHDVPTDKIESRYYRSLDLLFEAAQLVYQCYFFDNSKDGEMFRLFAHFKNEKGEKHWDEIDPEEVPDWFIKYYSNKVKSA</sequence>
<dbReference type="GO" id="GO:0016301">
    <property type="term" value="F:kinase activity"/>
    <property type="evidence" value="ECO:0007669"/>
    <property type="project" value="InterPro"/>
</dbReference>
<keyword evidence="1" id="KW-0547">Nucleotide-binding</keyword>